<organism evidence="1 2">
    <name type="scientific">Aetokthonos hydrillicola Thurmond2011</name>
    <dbReference type="NCBI Taxonomy" id="2712845"/>
    <lineage>
        <taxon>Bacteria</taxon>
        <taxon>Bacillati</taxon>
        <taxon>Cyanobacteriota</taxon>
        <taxon>Cyanophyceae</taxon>
        <taxon>Nostocales</taxon>
        <taxon>Hapalosiphonaceae</taxon>
        <taxon>Aetokthonos</taxon>
    </lineage>
</organism>
<gene>
    <name evidence="1" type="ORF">G7B40_032860</name>
</gene>
<dbReference type="Proteomes" id="UP000667802">
    <property type="component" value="Unassembled WGS sequence"/>
</dbReference>
<dbReference type="AlphaFoldDB" id="A0AAP5ID27"/>
<comment type="caution">
    <text evidence="1">The sequence shown here is derived from an EMBL/GenBank/DDBJ whole genome shotgun (WGS) entry which is preliminary data.</text>
</comment>
<dbReference type="EMBL" id="JAALHA020000023">
    <property type="protein sequence ID" value="MDR9899318.1"/>
    <property type="molecule type" value="Genomic_DNA"/>
</dbReference>
<evidence type="ECO:0000313" key="2">
    <source>
        <dbReference type="Proteomes" id="UP000667802"/>
    </source>
</evidence>
<protein>
    <recommendedName>
        <fullName evidence="3">Aldo/keto reductase</fullName>
    </recommendedName>
</protein>
<proteinExistence type="predicted"/>
<evidence type="ECO:0008006" key="3">
    <source>
        <dbReference type="Google" id="ProtNLM"/>
    </source>
</evidence>
<name>A0AAP5ID27_9CYAN</name>
<sequence>MSVNGYYTLGRSRLRVSRLALGAMTFDNEWGWGAVEYIARSPRVS</sequence>
<accession>A0AAP5ID27</accession>
<keyword evidence="2" id="KW-1185">Reference proteome</keyword>
<evidence type="ECO:0000313" key="1">
    <source>
        <dbReference type="EMBL" id="MDR9899318.1"/>
    </source>
</evidence>
<dbReference type="RefSeq" id="WP_243902442.1">
    <property type="nucleotide sequence ID" value="NZ_CAWQFN010000158.1"/>
</dbReference>
<reference evidence="2" key="1">
    <citation type="journal article" date="2021" name="Science">
        <title>Hunting the eagle killer: A cyanobacterial neurotoxin causes vacuolar myelinopathy.</title>
        <authorList>
            <person name="Breinlinger S."/>
            <person name="Phillips T.J."/>
            <person name="Haram B.N."/>
            <person name="Mares J."/>
            <person name="Martinez Yerena J.A."/>
            <person name="Hrouzek P."/>
            <person name="Sobotka R."/>
            <person name="Henderson W.M."/>
            <person name="Schmieder P."/>
            <person name="Williams S.M."/>
            <person name="Lauderdale J.D."/>
            <person name="Wilde H.D."/>
            <person name="Gerrin W."/>
            <person name="Kust A."/>
            <person name="Washington J.W."/>
            <person name="Wagner C."/>
            <person name="Geier B."/>
            <person name="Liebeke M."/>
            <person name="Enke H."/>
            <person name="Niedermeyer T.H.J."/>
            <person name="Wilde S.B."/>
        </authorList>
    </citation>
    <scope>NUCLEOTIDE SEQUENCE [LARGE SCALE GENOMIC DNA]</scope>
    <source>
        <strain evidence="2">Thurmond2011</strain>
    </source>
</reference>